<dbReference type="InterPro" id="IPR015381">
    <property type="entry name" value="XLF-like_N"/>
</dbReference>
<feature type="domain" description="XLF-like N-terminal" evidence="9">
    <location>
        <begin position="38"/>
        <end position="143"/>
    </location>
</feature>
<dbReference type="Proteomes" id="UP000095009">
    <property type="component" value="Unassembled WGS sequence"/>
</dbReference>
<dbReference type="InterPro" id="IPR038051">
    <property type="entry name" value="XRCC4-like_N_sf"/>
</dbReference>
<dbReference type="GO" id="GO:0045027">
    <property type="term" value="F:DNA end binding"/>
    <property type="evidence" value="ECO:0007669"/>
    <property type="project" value="TreeGrafter"/>
</dbReference>
<evidence type="ECO:0000313" key="10">
    <source>
        <dbReference type="EMBL" id="ODQ63066.1"/>
    </source>
</evidence>
<keyword evidence="5" id="KW-0539">Nucleus</keyword>
<dbReference type="Pfam" id="PF09302">
    <property type="entry name" value="XLF"/>
    <property type="match status" value="1"/>
</dbReference>
<evidence type="ECO:0000256" key="5">
    <source>
        <dbReference type="ARBA" id="ARBA00023242"/>
    </source>
</evidence>
<evidence type="ECO:0000313" key="11">
    <source>
        <dbReference type="Proteomes" id="UP000095009"/>
    </source>
</evidence>
<dbReference type="Gene3D" id="2.170.210.10">
    <property type="entry name" value="DNA double-strand break repair and VJ recombination XRCC4, N-terminal"/>
    <property type="match status" value="1"/>
</dbReference>
<evidence type="ECO:0000256" key="4">
    <source>
        <dbReference type="ARBA" id="ARBA00023204"/>
    </source>
</evidence>
<accession>A0A1E3PCC9</accession>
<dbReference type="OrthoDB" id="2155935at2759"/>
<dbReference type="GO" id="GO:0006303">
    <property type="term" value="P:double-strand break repair via nonhomologous end joining"/>
    <property type="evidence" value="ECO:0007669"/>
    <property type="project" value="TreeGrafter"/>
</dbReference>
<keyword evidence="2" id="KW-0227">DNA damage</keyword>
<comment type="similarity">
    <text evidence="6">Belongs to the XRCC4-XLF family. XLF subfamily.</text>
</comment>
<dbReference type="GO" id="GO:0032807">
    <property type="term" value="C:DNA ligase IV complex"/>
    <property type="evidence" value="ECO:0007669"/>
    <property type="project" value="TreeGrafter"/>
</dbReference>
<evidence type="ECO:0000256" key="3">
    <source>
        <dbReference type="ARBA" id="ARBA00023125"/>
    </source>
</evidence>
<evidence type="ECO:0000256" key="8">
    <source>
        <dbReference type="SAM" id="MobiDB-lite"/>
    </source>
</evidence>
<dbReference type="EMBL" id="KV454416">
    <property type="protein sequence ID" value="ODQ63066.1"/>
    <property type="molecule type" value="Genomic_DNA"/>
</dbReference>
<feature type="compositionally biased region" description="Acidic residues" evidence="8">
    <location>
        <begin position="305"/>
        <end position="320"/>
    </location>
</feature>
<feature type="compositionally biased region" description="Low complexity" evidence="8">
    <location>
        <begin position="380"/>
        <end position="389"/>
    </location>
</feature>
<dbReference type="InterPro" id="IPR052287">
    <property type="entry name" value="NHEJ_factor"/>
</dbReference>
<evidence type="ECO:0000256" key="1">
    <source>
        <dbReference type="ARBA" id="ARBA00004123"/>
    </source>
</evidence>
<evidence type="ECO:0000256" key="7">
    <source>
        <dbReference type="ARBA" id="ARBA00044529"/>
    </source>
</evidence>
<comment type="subcellular location">
    <subcellularLocation>
        <location evidence="1">Nucleus</location>
    </subcellularLocation>
</comment>
<evidence type="ECO:0000256" key="6">
    <source>
        <dbReference type="ARBA" id="ARBA00025747"/>
    </source>
</evidence>
<dbReference type="STRING" id="857566.A0A1E3PCC9"/>
<sequence>MSKQNNFIPSELTIPWIPLVENYENKPPQISRVPDASQTSAPPLLFYQGFFHDSGYRLVVSDLSDQVWIEEITSEMICDRLEAGEFTFDVTDDVKQLKVWLKRLSQTLITTVNTKRVISKYNSEMIVIEISEHLFTWSFHLSRLPAKEQPQFGVTNELSHITIDRNTGLLCLIDSLFCQVQGLKTLLTQKDYHIEHLRSQLHEETGLPYVPRRHLSSMKRFEEGIWLDDWKKVREVSAHKDPKTELVSIETVVKRSVGQLSDLWGFTASGKGVITTTTTGTQLDSLLTPPTKLLPRLSSNNFWADNDDTTDDGTDDEYDATLEPSSRTSDFDLEPAKMNTESRPEKEYLGFISSDKHFDSFLTMEGSKLFEIPPSSPPIFSSSPSELSSMNTQSLPTATKPRTRKWGMVTGRKRGSLGIEGHSETAVEMNHEDGISEQDRMIQRADERRLVMNARLSQKKKKYKGQQMRL</sequence>
<evidence type="ECO:0000259" key="9">
    <source>
        <dbReference type="Pfam" id="PF09302"/>
    </source>
</evidence>
<dbReference type="AlphaFoldDB" id="A0A1E3PCC9"/>
<proteinExistence type="inferred from homology"/>
<name>A0A1E3PCC9_9ASCO</name>
<feature type="region of interest" description="Disordered" evidence="8">
    <location>
        <begin position="298"/>
        <end position="342"/>
    </location>
</feature>
<gene>
    <name evidence="10" type="ORF">NADFUDRAFT_53715</name>
</gene>
<reference evidence="10 11" key="1">
    <citation type="journal article" date="2016" name="Proc. Natl. Acad. Sci. U.S.A.">
        <title>Comparative genomics of biotechnologically important yeasts.</title>
        <authorList>
            <person name="Riley R."/>
            <person name="Haridas S."/>
            <person name="Wolfe K.H."/>
            <person name="Lopes M.R."/>
            <person name="Hittinger C.T."/>
            <person name="Goeker M."/>
            <person name="Salamov A.A."/>
            <person name="Wisecaver J.H."/>
            <person name="Long T.M."/>
            <person name="Calvey C.H."/>
            <person name="Aerts A.L."/>
            <person name="Barry K.W."/>
            <person name="Choi C."/>
            <person name="Clum A."/>
            <person name="Coughlan A.Y."/>
            <person name="Deshpande S."/>
            <person name="Douglass A.P."/>
            <person name="Hanson S.J."/>
            <person name="Klenk H.-P."/>
            <person name="LaButti K.M."/>
            <person name="Lapidus A."/>
            <person name="Lindquist E.A."/>
            <person name="Lipzen A.M."/>
            <person name="Meier-Kolthoff J.P."/>
            <person name="Ohm R.A."/>
            <person name="Otillar R.P."/>
            <person name="Pangilinan J.L."/>
            <person name="Peng Y."/>
            <person name="Rokas A."/>
            <person name="Rosa C.A."/>
            <person name="Scheuner C."/>
            <person name="Sibirny A.A."/>
            <person name="Slot J.C."/>
            <person name="Stielow J.B."/>
            <person name="Sun H."/>
            <person name="Kurtzman C.P."/>
            <person name="Blackwell M."/>
            <person name="Grigoriev I.V."/>
            <person name="Jeffries T.W."/>
        </authorList>
    </citation>
    <scope>NUCLEOTIDE SEQUENCE [LARGE SCALE GENOMIC DNA]</scope>
    <source>
        <strain evidence="10 11">DSM 6958</strain>
    </source>
</reference>
<evidence type="ECO:0000256" key="2">
    <source>
        <dbReference type="ARBA" id="ARBA00022763"/>
    </source>
</evidence>
<keyword evidence="4" id="KW-0234">DNA repair</keyword>
<organism evidence="10 11">
    <name type="scientific">Nadsonia fulvescens var. elongata DSM 6958</name>
    <dbReference type="NCBI Taxonomy" id="857566"/>
    <lineage>
        <taxon>Eukaryota</taxon>
        <taxon>Fungi</taxon>
        <taxon>Dikarya</taxon>
        <taxon>Ascomycota</taxon>
        <taxon>Saccharomycotina</taxon>
        <taxon>Dipodascomycetes</taxon>
        <taxon>Dipodascales</taxon>
        <taxon>Dipodascales incertae sedis</taxon>
        <taxon>Nadsonia</taxon>
    </lineage>
</organism>
<dbReference type="PANTHER" id="PTHR32235:SF1">
    <property type="entry name" value="NON-HOMOLOGOUS END-JOINING FACTOR 1"/>
    <property type="match status" value="1"/>
</dbReference>
<dbReference type="PANTHER" id="PTHR32235">
    <property type="entry name" value="NON-HOMOLOGOUS END-JOINING FACTOR 1"/>
    <property type="match status" value="1"/>
</dbReference>
<keyword evidence="3" id="KW-0238">DNA-binding</keyword>
<feature type="region of interest" description="Disordered" evidence="8">
    <location>
        <begin position="380"/>
        <end position="399"/>
    </location>
</feature>
<keyword evidence="11" id="KW-1185">Reference proteome</keyword>
<protein>
    <recommendedName>
        <fullName evidence="7">Non-homologous end-joining factor 1</fullName>
    </recommendedName>
</protein>